<dbReference type="InterPro" id="IPR004015">
    <property type="entry name" value="SKI-int_prot_SKIP_SNW-dom"/>
</dbReference>
<evidence type="ECO:0000256" key="1">
    <source>
        <dbReference type="ARBA" id="ARBA00010197"/>
    </source>
</evidence>
<dbReference type="Proteomes" id="UP000636709">
    <property type="component" value="Unassembled WGS sequence"/>
</dbReference>
<dbReference type="EMBL" id="JACEFO010002429">
    <property type="protein sequence ID" value="KAF8660806.1"/>
    <property type="molecule type" value="Genomic_DNA"/>
</dbReference>
<dbReference type="GO" id="GO:0000398">
    <property type="term" value="P:mRNA splicing, via spliceosome"/>
    <property type="evidence" value="ECO:0007669"/>
    <property type="project" value="InterPro"/>
</dbReference>
<comment type="similarity">
    <text evidence="1">Belongs to the SNW family.</text>
</comment>
<feature type="domain" description="SKI-interacting protein SKIP SNW" evidence="3">
    <location>
        <begin position="76"/>
        <end position="241"/>
    </location>
</feature>
<reference evidence="4" key="1">
    <citation type="submission" date="2020-07" db="EMBL/GenBank/DDBJ databases">
        <title>Genome sequence and genetic diversity analysis of an under-domesticated orphan crop, white fonio (Digitaria exilis).</title>
        <authorList>
            <person name="Bennetzen J.L."/>
            <person name="Chen S."/>
            <person name="Ma X."/>
            <person name="Wang X."/>
            <person name="Yssel A.E.J."/>
            <person name="Chaluvadi S.R."/>
            <person name="Johnson M."/>
            <person name="Gangashetty P."/>
            <person name="Hamidou F."/>
            <person name="Sanogo M.D."/>
            <person name="Zwaenepoel A."/>
            <person name="Wallace J."/>
            <person name="Van De Peer Y."/>
            <person name="Van Deynze A."/>
        </authorList>
    </citation>
    <scope>NUCLEOTIDE SEQUENCE</scope>
    <source>
        <tissue evidence="4">Leaves</tissue>
    </source>
</reference>
<keyword evidence="5" id="KW-1185">Reference proteome</keyword>
<evidence type="ECO:0000313" key="4">
    <source>
        <dbReference type="EMBL" id="KAF8660806.1"/>
    </source>
</evidence>
<dbReference type="GO" id="GO:0005681">
    <property type="term" value="C:spliceosomal complex"/>
    <property type="evidence" value="ECO:0007669"/>
    <property type="project" value="InterPro"/>
</dbReference>
<feature type="region of interest" description="Disordered" evidence="2">
    <location>
        <begin position="240"/>
        <end position="284"/>
    </location>
</feature>
<organism evidence="4 5">
    <name type="scientific">Digitaria exilis</name>
    <dbReference type="NCBI Taxonomy" id="1010633"/>
    <lineage>
        <taxon>Eukaryota</taxon>
        <taxon>Viridiplantae</taxon>
        <taxon>Streptophyta</taxon>
        <taxon>Embryophyta</taxon>
        <taxon>Tracheophyta</taxon>
        <taxon>Spermatophyta</taxon>
        <taxon>Magnoliopsida</taxon>
        <taxon>Liliopsida</taxon>
        <taxon>Poales</taxon>
        <taxon>Poaceae</taxon>
        <taxon>PACMAD clade</taxon>
        <taxon>Panicoideae</taxon>
        <taxon>Panicodae</taxon>
        <taxon>Paniceae</taxon>
        <taxon>Anthephorinae</taxon>
        <taxon>Digitaria</taxon>
    </lineage>
</organism>
<evidence type="ECO:0000256" key="2">
    <source>
        <dbReference type="SAM" id="MobiDB-lite"/>
    </source>
</evidence>
<feature type="compositionally biased region" description="Basic and acidic residues" evidence="2">
    <location>
        <begin position="251"/>
        <end position="284"/>
    </location>
</feature>
<protein>
    <recommendedName>
        <fullName evidence="3">SKI-interacting protein SKIP SNW domain-containing protein</fullName>
    </recommendedName>
</protein>
<dbReference type="AlphaFoldDB" id="A0A835E007"/>
<name>A0A835E007_9POAL</name>
<dbReference type="InterPro" id="IPR017862">
    <property type="entry name" value="SKI-int_prot_SKIP"/>
</dbReference>
<dbReference type="Pfam" id="PF02731">
    <property type="entry name" value="SKIP_SNW"/>
    <property type="match status" value="1"/>
</dbReference>
<evidence type="ECO:0000313" key="5">
    <source>
        <dbReference type="Proteomes" id="UP000636709"/>
    </source>
</evidence>
<dbReference type="PANTHER" id="PTHR12096">
    <property type="entry name" value="NUCLEAR PROTEIN SKIP-RELATED"/>
    <property type="match status" value="1"/>
</dbReference>
<comment type="caution">
    <text evidence="4">The sequence shown here is derived from an EMBL/GenBank/DDBJ whole genome shotgun (WGS) entry which is preliminary data.</text>
</comment>
<proteinExistence type="inferred from homology"/>
<accession>A0A835E007</accession>
<evidence type="ECO:0000259" key="3">
    <source>
        <dbReference type="Pfam" id="PF02731"/>
    </source>
</evidence>
<gene>
    <name evidence="4" type="ORF">HU200_057393</name>
</gene>
<dbReference type="OrthoDB" id="666364at2759"/>
<sequence>MGLHRDGHTAVASSSNSLALNTSKIVYSSHADLVPKMAAPDQDEDKEATTARTRAVMKVIIASTLSAVHPATSPTKFVKYKPAARQSSAFNSGAEERILRLGHAQEDPILPPKHRRRRVPRPSGSGSPLATVTHSPPRRPVSRKDMESWKIPPSVSDWKNAKGYCAPLDKRVASSDARRMRQDDVQVSHGFAGLSEALYVAEQKARDAIEMRDKVRRELRIKEQQQQQEQKLREIANEARAAAAAAPAPSVDEKDAKRERDMVREELRREASRGKRSRVTRERDRDVSERIALGMASTGGGAGEVTYDERLFNQETGMGSGFAADDVYNVYSGRLFAAQPAALSALYRPNKNADSDAYGGDADEQLEKISKTERFKPDRVFSGAAGLTDGKRERPVEFDASEERAEAYDLFVELDRYMSRVKEGKKD</sequence>
<feature type="region of interest" description="Disordered" evidence="2">
    <location>
        <begin position="102"/>
        <end position="147"/>
    </location>
</feature>